<dbReference type="GeneID" id="20252715"/>
<dbReference type="KEGG" id="lgi:LOTGIDRAFT_87019"/>
<dbReference type="GO" id="GO:0008033">
    <property type="term" value="P:tRNA processing"/>
    <property type="evidence" value="ECO:0007669"/>
    <property type="project" value="UniProtKB-KW"/>
</dbReference>
<keyword evidence="5" id="KW-1185">Reference proteome</keyword>
<dbReference type="HOGENOM" id="CLU_048451_3_1_1"/>
<protein>
    <submittedName>
        <fullName evidence="4">Uncharacterized protein</fullName>
    </submittedName>
</protein>
<evidence type="ECO:0000256" key="1">
    <source>
        <dbReference type="ARBA" id="ARBA00004123"/>
    </source>
</evidence>
<dbReference type="OrthoDB" id="17948at2759"/>
<dbReference type="CTD" id="20252715"/>
<comment type="similarity">
    <text evidence="2">Belongs to the eukaryotic/archaeal RNase P protein component 3 family.</text>
</comment>
<dbReference type="InterPro" id="IPR016195">
    <property type="entry name" value="Pol/histidinol_Pase-like"/>
</dbReference>
<dbReference type="PANTHER" id="PTHR13031:SF0">
    <property type="entry name" value="RIBONUCLEASE P PROTEIN SUBUNIT P30"/>
    <property type="match status" value="1"/>
</dbReference>
<reference evidence="4 5" key="1">
    <citation type="journal article" date="2013" name="Nature">
        <title>Insights into bilaterian evolution from three spiralian genomes.</title>
        <authorList>
            <person name="Simakov O."/>
            <person name="Marletaz F."/>
            <person name="Cho S.J."/>
            <person name="Edsinger-Gonzales E."/>
            <person name="Havlak P."/>
            <person name="Hellsten U."/>
            <person name="Kuo D.H."/>
            <person name="Larsson T."/>
            <person name="Lv J."/>
            <person name="Arendt D."/>
            <person name="Savage R."/>
            <person name="Osoegawa K."/>
            <person name="de Jong P."/>
            <person name="Grimwood J."/>
            <person name="Chapman J.A."/>
            <person name="Shapiro H."/>
            <person name="Aerts A."/>
            <person name="Otillar R.P."/>
            <person name="Terry A.Y."/>
            <person name="Boore J.L."/>
            <person name="Grigoriev I.V."/>
            <person name="Lindberg D.R."/>
            <person name="Seaver E.C."/>
            <person name="Weisblat D.A."/>
            <person name="Putnam N.H."/>
            <person name="Rokhsar D.S."/>
        </authorList>
    </citation>
    <scope>NUCLEOTIDE SEQUENCE [LARGE SCALE GENOMIC DNA]</scope>
</reference>
<dbReference type="GO" id="GO:0003723">
    <property type="term" value="F:RNA binding"/>
    <property type="evidence" value="ECO:0007669"/>
    <property type="project" value="TreeGrafter"/>
</dbReference>
<dbReference type="PANTHER" id="PTHR13031">
    <property type="entry name" value="RIBONUCLEASE P SUBUNIT P30"/>
    <property type="match status" value="1"/>
</dbReference>
<feature type="non-terminal residue" evidence="4">
    <location>
        <position position="1"/>
    </location>
</feature>
<feature type="non-terminal residue" evidence="4">
    <location>
        <position position="108"/>
    </location>
</feature>
<dbReference type="Proteomes" id="UP000030746">
    <property type="component" value="Unassembled WGS sequence"/>
</dbReference>
<gene>
    <name evidence="4" type="ORF">LOTGIDRAFT_87019</name>
</gene>
<dbReference type="AlphaFoldDB" id="V4CEP3"/>
<dbReference type="InterPro" id="IPR002738">
    <property type="entry name" value="RNase_P_p30"/>
</dbReference>
<evidence type="ECO:0000256" key="2">
    <source>
        <dbReference type="ARBA" id="ARBA00007331"/>
    </source>
</evidence>
<dbReference type="Gene3D" id="3.20.20.140">
    <property type="entry name" value="Metal-dependent hydrolases"/>
    <property type="match status" value="1"/>
</dbReference>
<dbReference type="RefSeq" id="XP_009048883.1">
    <property type="nucleotide sequence ID" value="XM_009050635.1"/>
</dbReference>
<keyword evidence="3" id="KW-0819">tRNA processing</keyword>
<comment type="subcellular location">
    <subcellularLocation>
        <location evidence="1">Nucleus</location>
    </subcellularLocation>
</comment>
<dbReference type="GO" id="GO:0005655">
    <property type="term" value="C:nucleolar ribonuclease P complex"/>
    <property type="evidence" value="ECO:0007669"/>
    <property type="project" value="TreeGrafter"/>
</dbReference>
<dbReference type="OMA" id="ILVELCH"/>
<proteinExistence type="inferred from homology"/>
<accession>V4CEP3</accession>
<evidence type="ECO:0000256" key="3">
    <source>
        <dbReference type="ARBA" id="ARBA00022694"/>
    </source>
</evidence>
<dbReference type="Pfam" id="PF01876">
    <property type="entry name" value="RNase_P_p30"/>
    <property type="match status" value="1"/>
</dbReference>
<dbReference type="EMBL" id="KB200702">
    <property type="protein sequence ID" value="ESP00435.1"/>
    <property type="molecule type" value="Genomic_DNA"/>
</dbReference>
<name>V4CEP3_LOTGI</name>
<organism evidence="4 5">
    <name type="scientific">Lottia gigantea</name>
    <name type="common">Giant owl limpet</name>
    <dbReference type="NCBI Taxonomy" id="225164"/>
    <lineage>
        <taxon>Eukaryota</taxon>
        <taxon>Metazoa</taxon>
        <taxon>Spiralia</taxon>
        <taxon>Lophotrochozoa</taxon>
        <taxon>Mollusca</taxon>
        <taxon>Gastropoda</taxon>
        <taxon>Patellogastropoda</taxon>
        <taxon>Lottioidea</taxon>
        <taxon>Lottiidae</taxon>
        <taxon>Lottia</taxon>
    </lineage>
</organism>
<dbReference type="SUPFAM" id="SSF89550">
    <property type="entry name" value="PHP domain-like"/>
    <property type="match status" value="1"/>
</dbReference>
<evidence type="ECO:0000313" key="5">
    <source>
        <dbReference type="Proteomes" id="UP000030746"/>
    </source>
</evidence>
<dbReference type="STRING" id="225164.V4CEP3"/>
<sequence>IDIISLNLSEKLPFYIRKQSINLALERGIHFEIVYSPAIRDQTLRRHIISNACDLVRVCKGKNIIITSGANKPIELRGPYDIANLAQLFGLTFDQARDAVCCNCRAVL</sequence>
<evidence type="ECO:0000313" key="4">
    <source>
        <dbReference type="EMBL" id="ESP00435.1"/>
    </source>
</evidence>